<proteinExistence type="predicted"/>
<comment type="caution">
    <text evidence="2">The sequence shown here is derived from an EMBL/GenBank/DDBJ whole genome shotgun (WGS) entry which is preliminary data.</text>
</comment>
<organism evidence="2 4">
    <name type="scientific">Rotaria magnacalcarata</name>
    <dbReference type="NCBI Taxonomy" id="392030"/>
    <lineage>
        <taxon>Eukaryota</taxon>
        <taxon>Metazoa</taxon>
        <taxon>Spiralia</taxon>
        <taxon>Gnathifera</taxon>
        <taxon>Rotifera</taxon>
        <taxon>Eurotatoria</taxon>
        <taxon>Bdelloidea</taxon>
        <taxon>Philodinida</taxon>
        <taxon>Philodinidae</taxon>
        <taxon>Rotaria</taxon>
    </lineage>
</organism>
<dbReference type="EMBL" id="CAJOBJ010182194">
    <property type="protein sequence ID" value="CAF4922367.1"/>
    <property type="molecule type" value="Genomic_DNA"/>
</dbReference>
<feature type="region of interest" description="Disordered" evidence="1">
    <location>
        <begin position="1"/>
        <end position="34"/>
    </location>
</feature>
<evidence type="ECO:0000313" key="4">
    <source>
        <dbReference type="Proteomes" id="UP000681967"/>
    </source>
</evidence>
<reference evidence="2" key="1">
    <citation type="submission" date="2021-02" db="EMBL/GenBank/DDBJ databases">
        <authorList>
            <person name="Nowell W R."/>
        </authorList>
    </citation>
    <scope>NUCLEOTIDE SEQUENCE</scope>
</reference>
<dbReference type="EMBL" id="CAJOBH010168488">
    <property type="protein sequence ID" value="CAF4903006.1"/>
    <property type="molecule type" value="Genomic_DNA"/>
</dbReference>
<sequence length="34" mass="4083">LRRLESTTNPHRPISQMNNHFKKIYDNVNSQKKS</sequence>
<evidence type="ECO:0000313" key="3">
    <source>
        <dbReference type="EMBL" id="CAF4922367.1"/>
    </source>
</evidence>
<dbReference type="Proteomes" id="UP000681720">
    <property type="component" value="Unassembled WGS sequence"/>
</dbReference>
<feature type="compositionally biased region" description="Polar residues" evidence="1">
    <location>
        <begin position="1"/>
        <end position="19"/>
    </location>
</feature>
<dbReference type="Proteomes" id="UP000681967">
    <property type="component" value="Unassembled WGS sequence"/>
</dbReference>
<evidence type="ECO:0000256" key="1">
    <source>
        <dbReference type="SAM" id="MobiDB-lite"/>
    </source>
</evidence>
<evidence type="ECO:0000313" key="2">
    <source>
        <dbReference type="EMBL" id="CAF4903006.1"/>
    </source>
</evidence>
<gene>
    <name evidence="2" type="ORF">BYL167_LOCUS52260</name>
    <name evidence="3" type="ORF">GIL414_LOCUS52878</name>
</gene>
<feature type="non-terminal residue" evidence="2">
    <location>
        <position position="1"/>
    </location>
</feature>
<accession>A0A8S3CB96</accession>
<name>A0A8S3CB96_9BILA</name>
<dbReference type="AlphaFoldDB" id="A0A8S3CB96"/>
<protein>
    <submittedName>
        <fullName evidence="2">Uncharacterized protein</fullName>
    </submittedName>
</protein>